<gene>
    <name evidence="3" type="primary">hpaR</name>
    <name evidence="3" type="ORF">P1P91_14840</name>
</gene>
<dbReference type="InterPro" id="IPR000835">
    <property type="entry name" value="HTH_MarR-typ"/>
</dbReference>
<evidence type="ECO:0000313" key="3">
    <source>
        <dbReference type="EMBL" id="WNK21617.1"/>
    </source>
</evidence>
<dbReference type="PANTHER" id="PTHR33164:SF13">
    <property type="entry name" value="4-HYDROXYPHENYLACETATE CATABOLISM PROTEIN"/>
    <property type="match status" value="1"/>
</dbReference>
<organism evidence="3 4">
    <name type="scientific">Halomonas piscis</name>
    <dbReference type="NCBI Taxonomy" id="3031727"/>
    <lineage>
        <taxon>Bacteria</taxon>
        <taxon>Pseudomonadati</taxon>
        <taxon>Pseudomonadota</taxon>
        <taxon>Gammaproteobacteria</taxon>
        <taxon>Oceanospirillales</taxon>
        <taxon>Halomonadaceae</taxon>
        <taxon>Halomonas</taxon>
    </lineage>
</organism>
<evidence type="ECO:0000313" key="4">
    <source>
        <dbReference type="Proteomes" id="UP001301869"/>
    </source>
</evidence>
<dbReference type="PANTHER" id="PTHR33164">
    <property type="entry name" value="TRANSCRIPTIONAL REGULATOR, MARR FAMILY"/>
    <property type="match status" value="1"/>
</dbReference>
<dbReference type="SUPFAM" id="SSF46785">
    <property type="entry name" value="Winged helix' DNA-binding domain"/>
    <property type="match status" value="1"/>
</dbReference>
<dbReference type="InterPro" id="IPR036388">
    <property type="entry name" value="WH-like_DNA-bd_sf"/>
</dbReference>
<evidence type="ECO:0000256" key="1">
    <source>
        <dbReference type="SAM" id="MobiDB-lite"/>
    </source>
</evidence>
<dbReference type="InterPro" id="IPR036390">
    <property type="entry name" value="WH_DNA-bd_sf"/>
</dbReference>
<dbReference type="PRINTS" id="PR00598">
    <property type="entry name" value="HTHMARR"/>
</dbReference>
<evidence type="ECO:0000259" key="2">
    <source>
        <dbReference type="PROSITE" id="PS50995"/>
    </source>
</evidence>
<dbReference type="Gene3D" id="1.10.10.10">
    <property type="entry name" value="Winged helix-like DNA-binding domain superfamily/Winged helix DNA-binding domain"/>
    <property type="match status" value="1"/>
</dbReference>
<accession>A0ABY9Z392</accession>
<dbReference type="SMART" id="SM00347">
    <property type="entry name" value="HTH_MARR"/>
    <property type="match status" value="1"/>
</dbReference>
<dbReference type="InterPro" id="IPR039422">
    <property type="entry name" value="MarR/SlyA-like"/>
</dbReference>
<dbReference type="InterPro" id="IPR012712">
    <property type="entry name" value="HpaR/FarR"/>
</dbReference>
<dbReference type="NCBIfam" id="TIGR02337">
    <property type="entry name" value="HpaR"/>
    <property type="match status" value="1"/>
</dbReference>
<reference evidence="3 4" key="1">
    <citation type="submission" date="2023-03" db="EMBL/GenBank/DDBJ databases">
        <title>Halomonas sp. nov., isolated from Korean tranditional fermented seafood 'Jeotgal'.</title>
        <authorList>
            <person name="Kim B."/>
            <person name="Shin N.-R."/>
        </authorList>
    </citation>
    <scope>NUCLEOTIDE SEQUENCE [LARGE SCALE GENOMIC DNA]</scope>
    <source>
        <strain evidence="3 4">SG2L-4</strain>
    </source>
</reference>
<dbReference type="Pfam" id="PF01047">
    <property type="entry name" value="MarR"/>
    <property type="match status" value="1"/>
</dbReference>
<name>A0ABY9Z392_9GAMM</name>
<dbReference type="RefSeq" id="WP_311885816.1">
    <property type="nucleotide sequence ID" value="NZ_CP119391.1"/>
</dbReference>
<dbReference type="Proteomes" id="UP001301869">
    <property type="component" value="Chromosome"/>
</dbReference>
<dbReference type="PROSITE" id="PS50995">
    <property type="entry name" value="HTH_MARR_2"/>
    <property type="match status" value="1"/>
</dbReference>
<feature type="domain" description="HTH marR-type" evidence="2">
    <location>
        <begin position="22"/>
        <end position="155"/>
    </location>
</feature>
<proteinExistence type="predicted"/>
<dbReference type="EMBL" id="CP119391">
    <property type="protein sequence ID" value="WNK21617.1"/>
    <property type="molecule type" value="Genomic_DNA"/>
</dbReference>
<sequence length="159" mass="18039">MEANQIEKLSEATERPQPPATRRALPMALLQARESVMSRFRPVLHEHGITEQQWRVMRVLSENDVLTAMAISEQANIFASSLSRILKTLEKHGLVVRLKSVDDARLTLIRLTEEGHDIIDQIAPESLSIYAKLEEELGGGERIELLISMLNELTELHHK</sequence>
<protein>
    <submittedName>
        <fullName evidence="3">Homoprotocatechuate degradation operon regulator HpaR</fullName>
    </submittedName>
</protein>
<keyword evidence="4" id="KW-1185">Reference proteome</keyword>
<feature type="region of interest" description="Disordered" evidence="1">
    <location>
        <begin position="1"/>
        <end position="21"/>
    </location>
</feature>